<evidence type="ECO:0000313" key="1">
    <source>
        <dbReference type="EMBL" id="KAH8033094.1"/>
    </source>
</evidence>
<dbReference type="Proteomes" id="UP000821866">
    <property type="component" value="Chromosome 2"/>
</dbReference>
<evidence type="ECO:0000313" key="2">
    <source>
        <dbReference type="Proteomes" id="UP000821866"/>
    </source>
</evidence>
<proteinExistence type="predicted"/>
<dbReference type="EMBL" id="JABSTU010000004">
    <property type="protein sequence ID" value="KAH8033094.1"/>
    <property type="molecule type" value="Genomic_DNA"/>
</dbReference>
<protein>
    <submittedName>
        <fullName evidence="1">Uncharacterized protein</fullName>
    </submittedName>
</protein>
<name>A0A9J6EFF2_RHIMP</name>
<accession>A0A9J6EFF2</accession>
<dbReference type="VEuPathDB" id="VectorBase:LOC119160928"/>
<keyword evidence="2" id="KW-1185">Reference proteome</keyword>
<organism evidence="1 2">
    <name type="scientific">Rhipicephalus microplus</name>
    <name type="common">Cattle tick</name>
    <name type="synonym">Boophilus microplus</name>
    <dbReference type="NCBI Taxonomy" id="6941"/>
    <lineage>
        <taxon>Eukaryota</taxon>
        <taxon>Metazoa</taxon>
        <taxon>Ecdysozoa</taxon>
        <taxon>Arthropoda</taxon>
        <taxon>Chelicerata</taxon>
        <taxon>Arachnida</taxon>
        <taxon>Acari</taxon>
        <taxon>Parasitiformes</taxon>
        <taxon>Ixodida</taxon>
        <taxon>Ixodoidea</taxon>
        <taxon>Ixodidae</taxon>
        <taxon>Rhipicephalinae</taxon>
        <taxon>Rhipicephalus</taxon>
        <taxon>Boophilus</taxon>
    </lineage>
</organism>
<reference evidence="1" key="1">
    <citation type="journal article" date="2020" name="Cell">
        <title>Large-Scale Comparative Analyses of Tick Genomes Elucidate Their Genetic Diversity and Vector Capacities.</title>
        <authorList>
            <consortium name="Tick Genome and Microbiome Consortium (TIGMIC)"/>
            <person name="Jia N."/>
            <person name="Wang J."/>
            <person name="Shi W."/>
            <person name="Du L."/>
            <person name="Sun Y."/>
            <person name="Zhan W."/>
            <person name="Jiang J.F."/>
            <person name="Wang Q."/>
            <person name="Zhang B."/>
            <person name="Ji P."/>
            <person name="Bell-Sakyi L."/>
            <person name="Cui X.M."/>
            <person name="Yuan T.T."/>
            <person name="Jiang B.G."/>
            <person name="Yang W.F."/>
            <person name="Lam T.T."/>
            <person name="Chang Q.C."/>
            <person name="Ding S.J."/>
            <person name="Wang X.J."/>
            <person name="Zhu J.G."/>
            <person name="Ruan X.D."/>
            <person name="Zhao L."/>
            <person name="Wei J.T."/>
            <person name="Ye R.Z."/>
            <person name="Que T.C."/>
            <person name="Du C.H."/>
            <person name="Zhou Y.H."/>
            <person name="Cheng J.X."/>
            <person name="Dai P.F."/>
            <person name="Guo W.B."/>
            <person name="Han X.H."/>
            <person name="Huang E.J."/>
            <person name="Li L.F."/>
            <person name="Wei W."/>
            <person name="Gao Y.C."/>
            <person name="Liu J.Z."/>
            <person name="Shao H.Z."/>
            <person name="Wang X."/>
            <person name="Wang C.C."/>
            <person name="Yang T.C."/>
            <person name="Huo Q.B."/>
            <person name="Li W."/>
            <person name="Chen H.Y."/>
            <person name="Chen S.E."/>
            <person name="Zhou L.G."/>
            <person name="Ni X.B."/>
            <person name="Tian J.H."/>
            <person name="Sheng Y."/>
            <person name="Liu T."/>
            <person name="Pan Y.S."/>
            <person name="Xia L.Y."/>
            <person name="Li J."/>
            <person name="Zhao F."/>
            <person name="Cao W.C."/>
        </authorList>
    </citation>
    <scope>NUCLEOTIDE SEQUENCE</scope>
    <source>
        <strain evidence="1">Rmic-2018</strain>
    </source>
</reference>
<sequence>MAAPPLQLPPRASGSAARTRHWSVFQYTVPRPSALVERREQAAESADRNLRRKEKPVLAQVHALSQNEIDWLAGDLKDVGELMDEFPGFLGLCLPSACSEKAIRAIGAGVLFYVSQLGMKAPDVKLGIQLAECVTKEKLSTPEQSSTLLAAS</sequence>
<gene>
    <name evidence="1" type="ORF">HPB51_006995</name>
</gene>
<comment type="caution">
    <text evidence="1">The sequence shown here is derived from an EMBL/GenBank/DDBJ whole genome shotgun (WGS) entry which is preliminary data.</text>
</comment>
<reference evidence="1" key="2">
    <citation type="submission" date="2021-09" db="EMBL/GenBank/DDBJ databases">
        <authorList>
            <person name="Jia N."/>
            <person name="Wang J."/>
            <person name="Shi W."/>
            <person name="Du L."/>
            <person name="Sun Y."/>
            <person name="Zhan W."/>
            <person name="Jiang J."/>
            <person name="Wang Q."/>
            <person name="Zhang B."/>
            <person name="Ji P."/>
            <person name="Sakyi L.B."/>
            <person name="Cui X."/>
            <person name="Yuan T."/>
            <person name="Jiang B."/>
            <person name="Yang W."/>
            <person name="Lam T.T.-Y."/>
            <person name="Chang Q."/>
            <person name="Ding S."/>
            <person name="Wang X."/>
            <person name="Zhu J."/>
            <person name="Ruan X."/>
            <person name="Zhao L."/>
            <person name="Wei J."/>
            <person name="Que T."/>
            <person name="Du C."/>
            <person name="Cheng J."/>
            <person name="Dai P."/>
            <person name="Han X."/>
            <person name="Huang E."/>
            <person name="Gao Y."/>
            <person name="Liu J."/>
            <person name="Shao H."/>
            <person name="Ye R."/>
            <person name="Li L."/>
            <person name="Wei W."/>
            <person name="Wang X."/>
            <person name="Wang C."/>
            <person name="Huo Q."/>
            <person name="Li W."/>
            <person name="Guo W."/>
            <person name="Chen H."/>
            <person name="Chen S."/>
            <person name="Zhou L."/>
            <person name="Zhou L."/>
            <person name="Ni X."/>
            <person name="Tian J."/>
            <person name="Zhou Y."/>
            <person name="Sheng Y."/>
            <person name="Liu T."/>
            <person name="Pan Y."/>
            <person name="Xia L."/>
            <person name="Li J."/>
            <person name="Zhao F."/>
            <person name="Cao W."/>
        </authorList>
    </citation>
    <scope>NUCLEOTIDE SEQUENCE</scope>
    <source>
        <strain evidence="1">Rmic-2018</strain>
        <tissue evidence="1">Larvae</tissue>
    </source>
</reference>
<dbReference type="AlphaFoldDB" id="A0A9J6EFF2"/>